<protein>
    <recommendedName>
        <fullName evidence="4">Secreted protein</fullName>
    </recommendedName>
</protein>
<feature type="signal peptide" evidence="1">
    <location>
        <begin position="1"/>
        <end position="20"/>
    </location>
</feature>
<reference evidence="2" key="1">
    <citation type="submission" date="2023-04" db="EMBL/GenBank/DDBJ databases">
        <title>Sphingomonas sp. MAHUQ-71 isolated from rice field.</title>
        <authorList>
            <person name="Huq M.A."/>
        </authorList>
    </citation>
    <scope>NUCLEOTIDE SEQUENCE</scope>
    <source>
        <strain evidence="2">MAHUQ-71</strain>
    </source>
</reference>
<dbReference type="Proteomes" id="UP001160625">
    <property type="component" value="Unassembled WGS sequence"/>
</dbReference>
<organism evidence="2 3">
    <name type="scientific">Sphingomonas oryzagri</name>
    <dbReference type="NCBI Taxonomy" id="3042314"/>
    <lineage>
        <taxon>Bacteria</taxon>
        <taxon>Pseudomonadati</taxon>
        <taxon>Pseudomonadota</taxon>
        <taxon>Alphaproteobacteria</taxon>
        <taxon>Sphingomonadales</taxon>
        <taxon>Sphingomonadaceae</taxon>
        <taxon>Sphingomonas</taxon>
    </lineage>
</organism>
<comment type="caution">
    <text evidence="2">The sequence shown here is derived from an EMBL/GenBank/DDBJ whole genome shotgun (WGS) entry which is preliminary data.</text>
</comment>
<accession>A0ABT6N3R1</accession>
<feature type="chain" id="PRO_5046155251" description="Secreted protein" evidence="1">
    <location>
        <begin position="21"/>
        <end position="103"/>
    </location>
</feature>
<name>A0ABT6N3R1_9SPHN</name>
<gene>
    <name evidence="2" type="ORF">QGN17_14485</name>
</gene>
<evidence type="ECO:0000313" key="3">
    <source>
        <dbReference type="Proteomes" id="UP001160625"/>
    </source>
</evidence>
<dbReference type="RefSeq" id="WP_281045305.1">
    <property type="nucleotide sequence ID" value="NZ_JARYGZ010000002.1"/>
</dbReference>
<evidence type="ECO:0000256" key="1">
    <source>
        <dbReference type="SAM" id="SignalP"/>
    </source>
</evidence>
<keyword evidence="1" id="KW-0732">Signal</keyword>
<proteinExistence type="predicted"/>
<evidence type="ECO:0008006" key="4">
    <source>
        <dbReference type="Google" id="ProtNLM"/>
    </source>
</evidence>
<dbReference type="EMBL" id="JARYGZ010000002">
    <property type="protein sequence ID" value="MDH7639940.1"/>
    <property type="molecule type" value="Genomic_DNA"/>
</dbReference>
<keyword evidence="3" id="KW-1185">Reference proteome</keyword>
<sequence length="103" mass="10632">MRSFVIAGAACLLTVSAATAQVASTGNGRATADIGKGSSDPNKVVCITEEVTGSRLGAVKTCHTNAEWAQYQREMRNTVDRMSAGKNYQLGQGGGPTFIAGGH</sequence>
<evidence type="ECO:0000313" key="2">
    <source>
        <dbReference type="EMBL" id="MDH7639940.1"/>
    </source>
</evidence>